<dbReference type="Proteomes" id="UP000654075">
    <property type="component" value="Unassembled WGS sequence"/>
</dbReference>
<reference evidence="2" key="1">
    <citation type="submission" date="2021-02" db="EMBL/GenBank/DDBJ databases">
        <authorList>
            <person name="Dougan E. K."/>
            <person name="Rhodes N."/>
            <person name="Thang M."/>
            <person name="Chan C."/>
        </authorList>
    </citation>
    <scope>NUCLEOTIDE SEQUENCE</scope>
</reference>
<protein>
    <submittedName>
        <fullName evidence="2">Uncharacterized protein</fullName>
    </submittedName>
</protein>
<feature type="non-terminal residue" evidence="2">
    <location>
        <position position="318"/>
    </location>
</feature>
<evidence type="ECO:0000313" key="3">
    <source>
        <dbReference type="Proteomes" id="UP000654075"/>
    </source>
</evidence>
<evidence type="ECO:0000313" key="2">
    <source>
        <dbReference type="EMBL" id="CAE8628884.1"/>
    </source>
</evidence>
<dbReference type="AlphaFoldDB" id="A0A813GVB2"/>
<sequence>MSTSIQERVNAMVSRATASAADLSGQNEADLAEERPARLPVQAGQVAKNRITPRSQSWSAAESAVIVRAAAGLPLSHFVAAVHQPGVISCPPSPMFFPPLPRQVPQSVLASPDKQQQQPQQQISSRKPALNSPRRHQHAVDHRILVDFLLAAMAACDSNPQQQQQHNQQQQQQQGASLGKCSVANSWLTGPPRTMHQTMSLLRFRQVRQRHQLWLLPLATRSPPLAPGQTQPPLAQVPPRKCPWVSAAGSCFGPCAVTEPADQHPGFPEPLRAVMWQQLALCYYCSGTSTLLPPCERCRCRLFWRLRAGQWRVRKRAY</sequence>
<comment type="caution">
    <text evidence="2">The sequence shown here is derived from an EMBL/GenBank/DDBJ whole genome shotgun (WGS) entry which is preliminary data.</text>
</comment>
<gene>
    <name evidence="2" type="ORF">PGLA1383_LOCUS45485</name>
</gene>
<dbReference type="EMBL" id="CAJNNV010029527">
    <property type="protein sequence ID" value="CAE8628884.1"/>
    <property type="molecule type" value="Genomic_DNA"/>
</dbReference>
<feature type="region of interest" description="Disordered" evidence="1">
    <location>
        <begin position="19"/>
        <end position="54"/>
    </location>
</feature>
<name>A0A813GVB2_POLGL</name>
<proteinExistence type="predicted"/>
<feature type="region of interest" description="Disordered" evidence="1">
    <location>
        <begin position="99"/>
        <end position="138"/>
    </location>
</feature>
<keyword evidence="3" id="KW-1185">Reference proteome</keyword>
<evidence type="ECO:0000256" key="1">
    <source>
        <dbReference type="SAM" id="MobiDB-lite"/>
    </source>
</evidence>
<organism evidence="2 3">
    <name type="scientific">Polarella glacialis</name>
    <name type="common">Dinoflagellate</name>
    <dbReference type="NCBI Taxonomy" id="89957"/>
    <lineage>
        <taxon>Eukaryota</taxon>
        <taxon>Sar</taxon>
        <taxon>Alveolata</taxon>
        <taxon>Dinophyceae</taxon>
        <taxon>Suessiales</taxon>
        <taxon>Suessiaceae</taxon>
        <taxon>Polarella</taxon>
    </lineage>
</organism>
<accession>A0A813GVB2</accession>